<proteinExistence type="predicted"/>
<dbReference type="EMBL" id="JBHUOM010000059">
    <property type="protein sequence ID" value="MFD2938350.1"/>
    <property type="molecule type" value="Genomic_DNA"/>
</dbReference>
<reference evidence="2" key="1">
    <citation type="journal article" date="2019" name="Int. J. Syst. Evol. Microbiol.">
        <title>The Global Catalogue of Microorganisms (GCM) 10K type strain sequencing project: providing services to taxonomists for standard genome sequencing and annotation.</title>
        <authorList>
            <consortium name="The Broad Institute Genomics Platform"/>
            <consortium name="The Broad Institute Genome Sequencing Center for Infectious Disease"/>
            <person name="Wu L."/>
            <person name="Ma J."/>
        </authorList>
    </citation>
    <scope>NUCLEOTIDE SEQUENCE [LARGE SCALE GENOMIC DNA]</scope>
    <source>
        <strain evidence="2">KCTC 52490</strain>
    </source>
</reference>
<dbReference type="Gene3D" id="1.10.1220.10">
    <property type="entry name" value="Met repressor-like"/>
    <property type="match status" value="1"/>
</dbReference>
<gene>
    <name evidence="1" type="primary">mobC</name>
    <name evidence="1" type="ORF">ACFS25_31595</name>
</gene>
<dbReference type="InterPro" id="IPR053842">
    <property type="entry name" value="NikA-like"/>
</dbReference>
<keyword evidence="2" id="KW-1185">Reference proteome</keyword>
<dbReference type="Pfam" id="PF21983">
    <property type="entry name" value="NikA-like"/>
    <property type="match status" value="1"/>
</dbReference>
<protein>
    <submittedName>
        <fullName evidence="1">Plasmid mobilization relaxosome protein MobC</fullName>
    </submittedName>
</protein>
<organism evidence="1 2">
    <name type="scientific">Spirosoma flavum</name>
    <dbReference type="NCBI Taxonomy" id="2048557"/>
    <lineage>
        <taxon>Bacteria</taxon>
        <taxon>Pseudomonadati</taxon>
        <taxon>Bacteroidota</taxon>
        <taxon>Cytophagia</taxon>
        <taxon>Cytophagales</taxon>
        <taxon>Cytophagaceae</taxon>
        <taxon>Spirosoma</taxon>
    </lineage>
</organism>
<dbReference type="RefSeq" id="WP_381509194.1">
    <property type="nucleotide sequence ID" value="NZ_JBHUOM010000059.1"/>
</dbReference>
<sequence>MTLYTQLPSYRRLLRAQCPPPGFTLRYRACLGQGIPRHLQLPYTMETTLSKTHRLDLRVTEDERKQIAQKAEAAGLKVSEYLRRSALGSRPAATLATGSESPAILTKSERAQLASIANNLNQLTRYAHTGQFDLAGIQALITQLNQLLA</sequence>
<name>A0ABW6AWE5_9BACT</name>
<comment type="caution">
    <text evidence="1">The sequence shown here is derived from an EMBL/GenBank/DDBJ whole genome shotgun (WGS) entry which is preliminary data.</text>
</comment>
<dbReference type="InterPro" id="IPR013321">
    <property type="entry name" value="Arc_rbn_hlx_hlx"/>
</dbReference>
<evidence type="ECO:0000313" key="2">
    <source>
        <dbReference type="Proteomes" id="UP001597512"/>
    </source>
</evidence>
<accession>A0ABW6AWE5</accession>
<evidence type="ECO:0000313" key="1">
    <source>
        <dbReference type="EMBL" id="MFD2938350.1"/>
    </source>
</evidence>
<dbReference type="Proteomes" id="UP001597512">
    <property type="component" value="Unassembled WGS sequence"/>
</dbReference>